<reference evidence="2 3" key="1">
    <citation type="submission" date="2017-06" db="EMBL/GenBank/DDBJ databases">
        <title>Genome sequencing of cyanobaciteial culture collection at National Institute for Environmental Studies (NIES).</title>
        <authorList>
            <person name="Hirose Y."/>
            <person name="Shimura Y."/>
            <person name="Fujisawa T."/>
            <person name="Nakamura Y."/>
            <person name="Kawachi M."/>
        </authorList>
    </citation>
    <scope>NUCLEOTIDE SEQUENCE [LARGE SCALE GENOMIC DNA]</scope>
    <source>
        <strain evidence="2 3">NIES-267</strain>
    </source>
</reference>
<feature type="chain" id="PRO_5012803184" description="PEP-CTERM protein-sorting domain-containing protein" evidence="1">
    <location>
        <begin position="28"/>
        <end position="312"/>
    </location>
</feature>
<keyword evidence="3" id="KW-1185">Reference proteome</keyword>
<keyword evidence="1" id="KW-0732">Signal</keyword>
<dbReference type="AlphaFoldDB" id="A0A1Z4LP75"/>
<accession>A0A1Z4LP75</accession>
<evidence type="ECO:0008006" key="4">
    <source>
        <dbReference type="Google" id="ProtNLM"/>
    </source>
</evidence>
<organism evidence="2 3">
    <name type="scientific">Calothrix parasitica NIES-267</name>
    <dbReference type="NCBI Taxonomy" id="1973488"/>
    <lineage>
        <taxon>Bacteria</taxon>
        <taxon>Bacillati</taxon>
        <taxon>Cyanobacteriota</taxon>
        <taxon>Cyanophyceae</taxon>
        <taxon>Nostocales</taxon>
        <taxon>Calotrichaceae</taxon>
        <taxon>Calothrix</taxon>
    </lineage>
</organism>
<evidence type="ECO:0000313" key="2">
    <source>
        <dbReference type="EMBL" id="BAY83021.1"/>
    </source>
</evidence>
<dbReference type="Proteomes" id="UP000218418">
    <property type="component" value="Chromosome"/>
</dbReference>
<protein>
    <recommendedName>
        <fullName evidence="4">PEP-CTERM protein-sorting domain-containing protein</fullName>
    </recommendedName>
</protein>
<proteinExistence type="predicted"/>
<evidence type="ECO:0000313" key="3">
    <source>
        <dbReference type="Proteomes" id="UP000218418"/>
    </source>
</evidence>
<dbReference type="OrthoDB" id="512258at2"/>
<dbReference type="EMBL" id="AP018227">
    <property type="protein sequence ID" value="BAY83021.1"/>
    <property type="molecule type" value="Genomic_DNA"/>
</dbReference>
<feature type="signal peptide" evidence="1">
    <location>
        <begin position="1"/>
        <end position="27"/>
    </location>
</feature>
<gene>
    <name evidence="2" type="ORF">NIES267_25070</name>
</gene>
<sequence>MKFKELGLVSASLAVSLLGMGINGSSAQVTSFFGEDIQEFGEPNTNQQATDAPDLGVLTNSYAAEQSFLNALSDRSFRTVNFEQSEGFTELDKKNEPFNYDYDLIKADGDTVTMNIFDANKNSDQSLNTTLQKTNGKSNGNNTNLAGGRYGISDAELTKEQRLSNQFLNTNAGSDSSLVFRFSDAVSAFGFYGTDFERGGLMGYELTRGDGNTDYINLNLTDAQPYKDRGETIRGTAFYSGYIADSVDDYFTEVRFDIKDAASGTNDIVGFDRMTFAAAPIKKSVKVPEPNTGILAVVAVVYGIAFKRRRKK</sequence>
<evidence type="ECO:0000256" key="1">
    <source>
        <dbReference type="SAM" id="SignalP"/>
    </source>
</evidence>
<name>A0A1Z4LP75_9CYAN</name>